<keyword evidence="3" id="KW-0411">Iron-sulfur</keyword>
<evidence type="ECO:0000313" key="6">
    <source>
        <dbReference type="EMBL" id="ROT89274.1"/>
    </source>
</evidence>
<dbReference type="AlphaFoldDB" id="A0A423UJ66"/>
<dbReference type="SUPFAM" id="SSF54862">
    <property type="entry name" value="4Fe-4S ferredoxins"/>
    <property type="match status" value="1"/>
</dbReference>
<dbReference type="PROSITE" id="PS00198">
    <property type="entry name" value="4FE4S_FER_1"/>
    <property type="match status" value="1"/>
</dbReference>
<organism evidence="6 7">
    <name type="scientific">Gordonibacter urolithinfaciens</name>
    <dbReference type="NCBI Taxonomy" id="1335613"/>
    <lineage>
        <taxon>Bacteria</taxon>
        <taxon>Bacillati</taxon>
        <taxon>Actinomycetota</taxon>
        <taxon>Coriobacteriia</taxon>
        <taxon>Eggerthellales</taxon>
        <taxon>Eggerthellaceae</taxon>
        <taxon>Gordonibacter</taxon>
    </lineage>
</organism>
<name>A0A423UJ66_9ACTN</name>
<reference evidence="6" key="2">
    <citation type="journal article" date="2019" name="Int. J. Syst. Evol. Microbiol.">
        <title>Gordonibacter faecihominis is a later heterotypic synonym of Gordonibacter urolithinfaciens.</title>
        <authorList>
            <person name="Danylec N."/>
            <person name="Stoll D.A."/>
            <person name="Huch M."/>
        </authorList>
    </citation>
    <scope>NUCLEOTIDE SEQUENCE</scope>
    <source>
        <strain evidence="6">DSM 27213</strain>
    </source>
</reference>
<dbReference type="InterPro" id="IPR017896">
    <property type="entry name" value="4Fe4S_Fe-S-bd"/>
</dbReference>
<reference evidence="5 8" key="4">
    <citation type="journal article" date="2019" name="Nat. Med.">
        <title>A library of human gut bacterial isolates paired with longitudinal multiomics data enables mechanistic microbiome research.</title>
        <authorList>
            <person name="Poyet M."/>
            <person name="Groussin M."/>
            <person name="Gibbons S.M."/>
            <person name="Avila-Pacheco J."/>
            <person name="Jiang X."/>
            <person name="Kearney S.M."/>
            <person name="Perrotta A.R."/>
            <person name="Berdy B."/>
            <person name="Zhao S."/>
            <person name="Lieberman T.D."/>
            <person name="Swanson P.K."/>
            <person name="Smith M."/>
            <person name="Roesemann S."/>
            <person name="Alexander J.E."/>
            <person name="Rich S.A."/>
            <person name="Livny J."/>
            <person name="Vlamakis H."/>
            <person name="Clish C."/>
            <person name="Bullock K."/>
            <person name="Deik A."/>
            <person name="Scott J."/>
            <person name="Pierce K.A."/>
            <person name="Xavier R.J."/>
            <person name="Alm E.J."/>
        </authorList>
    </citation>
    <scope>NUCLEOTIDE SEQUENCE [LARGE SCALE GENOMIC DNA]</scope>
    <source>
        <strain evidence="5 8">BIOML-A1</strain>
    </source>
</reference>
<dbReference type="GO" id="GO:0051536">
    <property type="term" value="F:iron-sulfur cluster binding"/>
    <property type="evidence" value="ECO:0007669"/>
    <property type="project" value="UniProtKB-KW"/>
</dbReference>
<protein>
    <submittedName>
        <fullName evidence="5">4Fe-4S dicluster domain-containing protein</fullName>
    </submittedName>
</protein>
<dbReference type="Gene3D" id="3.30.70.20">
    <property type="match status" value="1"/>
</dbReference>
<keyword evidence="1" id="KW-0479">Metal-binding</keyword>
<dbReference type="PROSITE" id="PS51379">
    <property type="entry name" value="4FE4S_FER_2"/>
    <property type="match status" value="2"/>
</dbReference>
<dbReference type="InterPro" id="IPR052977">
    <property type="entry name" value="Polyferredoxin-like_ET"/>
</dbReference>
<dbReference type="Proteomes" id="UP000285258">
    <property type="component" value="Unassembled WGS sequence"/>
</dbReference>
<evidence type="ECO:0000256" key="2">
    <source>
        <dbReference type="ARBA" id="ARBA00023004"/>
    </source>
</evidence>
<evidence type="ECO:0000313" key="5">
    <source>
        <dbReference type="EMBL" id="MSA95409.1"/>
    </source>
</evidence>
<sequence>MKDAVKPRLADPEWCTGCSACAASCRFGAIAMVSDDEGFLRPSIVISRCVGCGACSTACPELYPVSRSDIPIEALACWDKDGERRASATSGGVFMLLADAVLGRGGWVCGAVFDDAFDVRHIVTRDRAIVESMRGSKYVQSDVATALSVCADRLRAGELVLFTGTPCQVAAMRKLSEKIPTGNLITVDVLCHGAPSPLFWREYRWFREKESGSKITGASFRKKDPSWTIFSMEMRFLDGSTRSWPTTDDLYLRAFLGDFISRPSCCKCPYVGTRRLGDLTLADFWGYVSESRCHRNDERGISLVLVDTQQGAKELAAISESLVMVQKKLQEAIEGNGPLRLPFRANSRRDEFWSIFRKGGIEAVADDFLRPRYGSAKHSASLFFNNHAYLIPAVIRRSLISIRTMLTGGASKK</sequence>
<evidence type="ECO:0000256" key="1">
    <source>
        <dbReference type="ARBA" id="ARBA00022723"/>
    </source>
</evidence>
<evidence type="ECO:0000259" key="4">
    <source>
        <dbReference type="PROSITE" id="PS51379"/>
    </source>
</evidence>
<keyword evidence="2" id="KW-0408">Iron</keyword>
<evidence type="ECO:0000313" key="8">
    <source>
        <dbReference type="Proteomes" id="UP000462865"/>
    </source>
</evidence>
<reference evidence="6" key="3">
    <citation type="journal article" date="2019" name="Microbiol. Resour. Announc.">
        <title>Draft Genome Sequences of Type Strains of Gordonibacter faecihominis, Paraeggerthella hongkongensis, Parvibacter caecicola,Slackia equolifaciens, Slackia faecicanis, and Slackia isoflavoniconvertens.</title>
        <authorList>
            <person name="Danylec N."/>
            <person name="Stoll D.A."/>
            <person name="Dotsch A."/>
            <person name="Huch M."/>
        </authorList>
    </citation>
    <scope>NUCLEOTIDE SEQUENCE</scope>
    <source>
        <strain evidence="6">DSM 27213</strain>
    </source>
</reference>
<evidence type="ECO:0000256" key="3">
    <source>
        <dbReference type="ARBA" id="ARBA00023014"/>
    </source>
</evidence>
<evidence type="ECO:0000313" key="7">
    <source>
        <dbReference type="Proteomes" id="UP000285258"/>
    </source>
</evidence>
<accession>A0A423UJ66</accession>
<dbReference type="RefSeq" id="WP_123649909.1">
    <property type="nucleotide sequence ID" value="NZ_CP168029.1"/>
</dbReference>
<comment type="caution">
    <text evidence="6">The sequence shown here is derived from an EMBL/GenBank/DDBJ whole genome shotgun (WGS) entry which is preliminary data.</text>
</comment>
<feature type="domain" description="4Fe-4S ferredoxin-type" evidence="4">
    <location>
        <begin position="40"/>
        <end position="70"/>
    </location>
</feature>
<dbReference type="Pfam" id="PF12838">
    <property type="entry name" value="Fer4_7"/>
    <property type="match status" value="1"/>
</dbReference>
<gene>
    <name evidence="6" type="ORF">DMP12_10070</name>
    <name evidence="5" type="ORF">GKG38_10165</name>
</gene>
<reference evidence="7" key="1">
    <citation type="submission" date="2018-05" db="EMBL/GenBank/DDBJ databases">
        <title>Genome Sequencing of selected type strains of the family Eggerthellaceae.</title>
        <authorList>
            <person name="Danylec N."/>
            <person name="Stoll D.A."/>
            <person name="Doetsch A."/>
            <person name="Huch M."/>
        </authorList>
    </citation>
    <scope>NUCLEOTIDE SEQUENCE [LARGE SCALE GENOMIC DNA]</scope>
    <source>
        <strain evidence="7">DSM 27213</strain>
    </source>
</reference>
<dbReference type="EMBL" id="WKZA01000048">
    <property type="protein sequence ID" value="MSA95409.1"/>
    <property type="molecule type" value="Genomic_DNA"/>
</dbReference>
<dbReference type="Pfam" id="PF04432">
    <property type="entry name" value="FrhB_FdhB_C"/>
    <property type="match status" value="1"/>
</dbReference>
<dbReference type="GO" id="GO:0046872">
    <property type="term" value="F:metal ion binding"/>
    <property type="evidence" value="ECO:0007669"/>
    <property type="project" value="UniProtKB-KW"/>
</dbReference>
<dbReference type="PANTHER" id="PTHR43193">
    <property type="match status" value="1"/>
</dbReference>
<dbReference type="EMBL" id="QIBW01000011">
    <property type="protein sequence ID" value="ROT89274.1"/>
    <property type="molecule type" value="Genomic_DNA"/>
</dbReference>
<dbReference type="InterPro" id="IPR017900">
    <property type="entry name" value="4Fe4S_Fe_S_CS"/>
</dbReference>
<dbReference type="PANTHER" id="PTHR43193:SF2">
    <property type="entry name" value="POLYFERREDOXIN PROTEIN FWDF"/>
    <property type="match status" value="1"/>
</dbReference>
<dbReference type="Proteomes" id="UP000462865">
    <property type="component" value="Unassembled WGS sequence"/>
</dbReference>
<proteinExistence type="predicted"/>
<dbReference type="InterPro" id="IPR007525">
    <property type="entry name" value="FrhB_FdhB_C"/>
</dbReference>
<feature type="domain" description="4Fe-4S ferredoxin-type" evidence="4">
    <location>
        <begin position="5"/>
        <end position="35"/>
    </location>
</feature>